<dbReference type="AlphaFoldDB" id="A0A7Y4B5T1"/>
<gene>
    <name evidence="1" type="ORF">F0254_20225</name>
</gene>
<comment type="caution">
    <text evidence="1">The sequence shown here is derived from an EMBL/GenBank/DDBJ whole genome shotgun (WGS) entry which is preliminary data.</text>
</comment>
<sequence length="155" mass="17033">MNFRGLKLPSCLVVSALLFGCASPTPSVGYKNGLDQVYWQSGEYAVDVTGKMETKLFLSPRNQKAGMSESYFDLLRLDSGMVLDVTGKAYLTYSFITESVDKTVESISGVWMGGTEDRLMIVIKNDGCEAYLHDIRLFNEPIVEGCGLSLSFSAK</sequence>
<protein>
    <recommendedName>
        <fullName evidence="3">Lipoprotein</fullName>
    </recommendedName>
</protein>
<accession>A0A7Y4B5T1</accession>
<proteinExistence type="predicted"/>
<organism evidence="1 2">
    <name type="scientific">Vibrio alginolyticus</name>
    <dbReference type="NCBI Taxonomy" id="663"/>
    <lineage>
        <taxon>Bacteria</taxon>
        <taxon>Pseudomonadati</taxon>
        <taxon>Pseudomonadota</taxon>
        <taxon>Gammaproteobacteria</taxon>
        <taxon>Vibrionales</taxon>
        <taxon>Vibrionaceae</taxon>
        <taxon>Vibrio</taxon>
    </lineage>
</organism>
<dbReference type="RefSeq" id="WP_065788120.1">
    <property type="nucleotide sequence ID" value="NZ_VTYF01000015.1"/>
</dbReference>
<evidence type="ECO:0000313" key="1">
    <source>
        <dbReference type="EMBL" id="NOI11165.1"/>
    </source>
</evidence>
<dbReference type="Proteomes" id="UP000532247">
    <property type="component" value="Unassembled WGS sequence"/>
</dbReference>
<reference evidence="1 2" key="1">
    <citation type="submission" date="2019-09" db="EMBL/GenBank/DDBJ databases">
        <title>Draft genome sequencing and comparative genomics of hatchery-associated Vibrios.</title>
        <authorList>
            <person name="Kehlet-Delgado H."/>
            <person name="Mueller R.S."/>
        </authorList>
    </citation>
    <scope>NUCLEOTIDE SEQUENCE [LARGE SCALE GENOMIC DNA]</scope>
    <source>
        <strain evidence="1 2">081416A</strain>
    </source>
</reference>
<evidence type="ECO:0008006" key="3">
    <source>
        <dbReference type="Google" id="ProtNLM"/>
    </source>
</evidence>
<evidence type="ECO:0000313" key="2">
    <source>
        <dbReference type="Proteomes" id="UP000532247"/>
    </source>
</evidence>
<dbReference type="PROSITE" id="PS51257">
    <property type="entry name" value="PROKAR_LIPOPROTEIN"/>
    <property type="match status" value="1"/>
</dbReference>
<dbReference type="EMBL" id="VTYF01000015">
    <property type="protein sequence ID" value="NOI11165.1"/>
    <property type="molecule type" value="Genomic_DNA"/>
</dbReference>
<name>A0A7Y4B5T1_VIBAL</name>